<organism evidence="1 2">
    <name type="scientific">Kipferlia bialata</name>
    <dbReference type="NCBI Taxonomy" id="797122"/>
    <lineage>
        <taxon>Eukaryota</taxon>
        <taxon>Metamonada</taxon>
        <taxon>Carpediemonas-like organisms</taxon>
        <taxon>Kipferlia</taxon>
    </lineage>
</organism>
<sequence length="429" mass="48543">MPPEAGADKTVLYLFQAECGPSLWRLVIGTTYGPETRRTSVYPEDHTMVSQYCSETPDECELDRQYHGYLVWNLEKVLRAWIKHRIKVDPRSKCNIKHIVRGDTCQGSSGSGSPESLMLKTEQFPFNTLTAVLDHAVSDLYNNPTITLDDTVRDIVDGICNTRSPPTPTELSPIPKGEEEVIVVREGRQRLAPITPLTRFKGIHCRHEVHSGEECLFMVTTDPTKHQQKNEFRQRWTYRGVWCQEHPFWTELSSVPTSAALAKIEANSEDPVSDIRQFLGGSVDLIVALNKSKRAEVVAWIKARTLQCGSPSSKPNAKPKRDQECPKCNRSFRPCHFTRHIECCKRKALALVGQPVPPPKPNAQPKRDQECPKCNHFFTRGHFTRHIECCKGPRAKRKAHDITPQLCPKCQNLVRACDADVHIGVCKGY</sequence>
<gene>
    <name evidence="1" type="ORF">KIPB_009407</name>
</gene>
<reference evidence="1 2" key="1">
    <citation type="journal article" date="2018" name="PLoS ONE">
        <title>The draft genome of Kipferlia bialata reveals reductive genome evolution in fornicate parasites.</title>
        <authorList>
            <person name="Tanifuji G."/>
            <person name="Takabayashi S."/>
            <person name="Kume K."/>
            <person name="Takagi M."/>
            <person name="Nakayama T."/>
            <person name="Kamikawa R."/>
            <person name="Inagaki Y."/>
            <person name="Hashimoto T."/>
        </authorList>
    </citation>
    <scope>NUCLEOTIDE SEQUENCE [LARGE SCALE GENOMIC DNA]</scope>
    <source>
        <strain evidence="1">NY0173</strain>
    </source>
</reference>
<evidence type="ECO:0000313" key="1">
    <source>
        <dbReference type="EMBL" id="GIQ87377.1"/>
    </source>
</evidence>
<keyword evidence="2" id="KW-1185">Reference proteome</keyword>
<accession>A0A9K3D290</accession>
<protein>
    <submittedName>
        <fullName evidence="1">Uncharacterized protein</fullName>
    </submittedName>
</protein>
<dbReference type="EMBL" id="BDIP01003188">
    <property type="protein sequence ID" value="GIQ87377.1"/>
    <property type="molecule type" value="Genomic_DNA"/>
</dbReference>
<evidence type="ECO:0000313" key="2">
    <source>
        <dbReference type="Proteomes" id="UP000265618"/>
    </source>
</evidence>
<dbReference type="Proteomes" id="UP000265618">
    <property type="component" value="Unassembled WGS sequence"/>
</dbReference>
<proteinExistence type="predicted"/>
<name>A0A9K3D290_9EUKA</name>
<comment type="caution">
    <text evidence="1">The sequence shown here is derived from an EMBL/GenBank/DDBJ whole genome shotgun (WGS) entry which is preliminary data.</text>
</comment>
<dbReference type="AlphaFoldDB" id="A0A9K3D290"/>